<dbReference type="Proteomes" id="UP000241203">
    <property type="component" value="Unassembled WGS sequence"/>
</dbReference>
<dbReference type="Gene3D" id="3.90.1200.10">
    <property type="match status" value="1"/>
</dbReference>
<gene>
    <name evidence="2" type="ORF">CLV49_0731</name>
    <name evidence="3" type="ORF">ELQ93_16940</name>
</gene>
<evidence type="ECO:0000313" key="4">
    <source>
        <dbReference type="Proteomes" id="UP000241203"/>
    </source>
</evidence>
<dbReference type="Pfam" id="PF01636">
    <property type="entry name" value="APH"/>
    <property type="match status" value="1"/>
</dbReference>
<protein>
    <submittedName>
        <fullName evidence="3">Aminoglycoside phosphotransferase family protein</fullName>
    </submittedName>
    <submittedName>
        <fullName evidence="2">Ser/Thr protein kinase RdoA (MazF antagonist)</fullName>
    </submittedName>
</protein>
<evidence type="ECO:0000259" key="1">
    <source>
        <dbReference type="Pfam" id="PF01636"/>
    </source>
</evidence>
<keyword evidence="2" id="KW-0808">Transferase</keyword>
<dbReference type="Proteomes" id="UP000268291">
    <property type="component" value="Unassembled WGS sequence"/>
</dbReference>
<dbReference type="InterPro" id="IPR011009">
    <property type="entry name" value="Kinase-like_dom_sf"/>
</dbReference>
<name>A0A2P8GT49_9MICO</name>
<dbReference type="SUPFAM" id="SSF56112">
    <property type="entry name" value="Protein kinase-like (PK-like)"/>
    <property type="match status" value="1"/>
</dbReference>
<comment type="caution">
    <text evidence="2">The sequence shown here is derived from an EMBL/GenBank/DDBJ whole genome shotgun (WGS) entry which is preliminary data.</text>
</comment>
<reference evidence="2 4" key="1">
    <citation type="submission" date="2018-03" db="EMBL/GenBank/DDBJ databases">
        <title>Genomic Encyclopedia of Archaeal and Bacterial Type Strains, Phase II (KMG-II): from individual species to whole genera.</title>
        <authorList>
            <person name="Goeker M."/>
        </authorList>
    </citation>
    <scope>NUCLEOTIDE SEQUENCE [LARGE SCALE GENOMIC DNA]</scope>
    <source>
        <strain evidence="2 4">DSM 21548</strain>
    </source>
</reference>
<dbReference type="GO" id="GO:0016301">
    <property type="term" value="F:kinase activity"/>
    <property type="evidence" value="ECO:0007669"/>
    <property type="project" value="UniProtKB-KW"/>
</dbReference>
<dbReference type="EMBL" id="RZGY01000004">
    <property type="protein sequence ID" value="RUQ82055.1"/>
    <property type="molecule type" value="Genomic_DNA"/>
</dbReference>
<organism evidence="2 4">
    <name type="scientific">Labedella gwakjiensis</name>
    <dbReference type="NCBI Taxonomy" id="390269"/>
    <lineage>
        <taxon>Bacteria</taxon>
        <taxon>Bacillati</taxon>
        <taxon>Actinomycetota</taxon>
        <taxon>Actinomycetes</taxon>
        <taxon>Micrococcales</taxon>
        <taxon>Microbacteriaceae</taxon>
        <taxon>Labedella</taxon>
    </lineage>
</organism>
<keyword evidence="2" id="KW-0418">Kinase</keyword>
<dbReference type="AlphaFoldDB" id="A0A2P8GT49"/>
<evidence type="ECO:0000313" key="2">
    <source>
        <dbReference type="EMBL" id="PSL37125.1"/>
    </source>
</evidence>
<dbReference type="InterPro" id="IPR002575">
    <property type="entry name" value="Aminoglycoside_PTrfase"/>
</dbReference>
<feature type="domain" description="Aminoglycoside phosphotransferase" evidence="1">
    <location>
        <begin position="21"/>
        <end position="231"/>
    </location>
</feature>
<accession>A0A2P8GT49</accession>
<reference evidence="3 5" key="2">
    <citation type="submission" date="2018-12" db="EMBL/GenBank/DDBJ databases">
        <authorList>
            <person name="hu s."/>
            <person name="Xu Y."/>
            <person name="Xu B."/>
            <person name="Li F."/>
        </authorList>
    </citation>
    <scope>NUCLEOTIDE SEQUENCE [LARGE SCALE GENOMIC DNA]</scope>
    <source>
        <strain evidence="3 5">KSW2-17</strain>
    </source>
</reference>
<sequence length="282" mass="31122">MLEGWLGPWGIEEDLSWPLQDTRVLRVRSGHGEHIVKAARSGRPVSHHFTREIDAHLDVLAPLRRAHGDLPVPELEHHDRELGLIVTRFLPGSLVLGSAAEADPSVFEEAGRILSRLQVPGAVSADYGLRLAAAATELVGRARGLVADDRLDALLSLLSILSAPDAVAHRPVPLVFTHGDFQPRNWLVHDGRVSVIDFGRAAQRSWVSDLVRLRNQQFIDRPDLSEAFDAGRARPLTADDRELLTLETLRESVGTVVWAHGIGDADFEEHGRRMVERVLAQA</sequence>
<evidence type="ECO:0000313" key="5">
    <source>
        <dbReference type="Proteomes" id="UP000268291"/>
    </source>
</evidence>
<dbReference type="OrthoDB" id="21342at2"/>
<dbReference type="EMBL" id="PYAU01000001">
    <property type="protein sequence ID" value="PSL37125.1"/>
    <property type="molecule type" value="Genomic_DNA"/>
</dbReference>
<evidence type="ECO:0000313" key="3">
    <source>
        <dbReference type="EMBL" id="RUQ82055.1"/>
    </source>
</evidence>
<proteinExistence type="predicted"/>
<keyword evidence="5" id="KW-1185">Reference proteome</keyword>